<evidence type="ECO:0000313" key="2">
    <source>
        <dbReference type="EMBL" id="KAH3685552.1"/>
    </source>
</evidence>
<keyword evidence="3" id="KW-1185">Reference proteome</keyword>
<gene>
    <name evidence="2" type="ORF">WICPIJ_003478</name>
</gene>
<keyword evidence="1" id="KW-0472">Membrane</keyword>
<protein>
    <submittedName>
        <fullName evidence="2">Uncharacterized protein</fullName>
    </submittedName>
</protein>
<evidence type="ECO:0000313" key="3">
    <source>
        <dbReference type="Proteomes" id="UP000774326"/>
    </source>
</evidence>
<organism evidence="2 3">
    <name type="scientific">Wickerhamomyces pijperi</name>
    <name type="common">Yeast</name>
    <name type="synonym">Pichia pijperi</name>
    <dbReference type="NCBI Taxonomy" id="599730"/>
    <lineage>
        <taxon>Eukaryota</taxon>
        <taxon>Fungi</taxon>
        <taxon>Dikarya</taxon>
        <taxon>Ascomycota</taxon>
        <taxon>Saccharomycotina</taxon>
        <taxon>Saccharomycetes</taxon>
        <taxon>Phaffomycetales</taxon>
        <taxon>Wickerhamomycetaceae</taxon>
        <taxon>Wickerhamomyces</taxon>
    </lineage>
</organism>
<reference evidence="2" key="2">
    <citation type="submission" date="2021-01" db="EMBL/GenBank/DDBJ databases">
        <authorList>
            <person name="Schikora-Tamarit M.A."/>
        </authorList>
    </citation>
    <scope>NUCLEOTIDE SEQUENCE</scope>
    <source>
        <strain evidence="2">CBS2887</strain>
    </source>
</reference>
<dbReference type="AlphaFoldDB" id="A0A9P8Q7R5"/>
<comment type="caution">
    <text evidence="2">The sequence shown here is derived from an EMBL/GenBank/DDBJ whole genome shotgun (WGS) entry which is preliminary data.</text>
</comment>
<accession>A0A9P8Q7R5</accession>
<evidence type="ECO:0000256" key="1">
    <source>
        <dbReference type="SAM" id="Phobius"/>
    </source>
</evidence>
<dbReference type="Proteomes" id="UP000774326">
    <property type="component" value="Unassembled WGS sequence"/>
</dbReference>
<sequence>MLLASCFTCTSSGSSTGDKVLLGIFLPILMLIFGVLALLALRSKAGGLAKKKRKDLEKGQQELYQPTKGHHHIGVGTEPFQKRVGLANLPTQSKVV</sequence>
<feature type="transmembrane region" description="Helical" evidence="1">
    <location>
        <begin position="20"/>
        <end position="41"/>
    </location>
</feature>
<keyword evidence="1" id="KW-1133">Transmembrane helix</keyword>
<proteinExistence type="predicted"/>
<keyword evidence="1" id="KW-0812">Transmembrane</keyword>
<reference evidence="2" key="1">
    <citation type="journal article" date="2021" name="Open Biol.">
        <title>Shared evolutionary footprints suggest mitochondrial oxidative damage underlies multiple complex I losses in fungi.</title>
        <authorList>
            <person name="Schikora-Tamarit M.A."/>
            <person name="Marcet-Houben M."/>
            <person name="Nosek J."/>
            <person name="Gabaldon T."/>
        </authorList>
    </citation>
    <scope>NUCLEOTIDE SEQUENCE</scope>
    <source>
        <strain evidence="2">CBS2887</strain>
    </source>
</reference>
<name>A0A9P8Q7R5_WICPI</name>
<dbReference type="EMBL" id="JAEUBG010001919">
    <property type="protein sequence ID" value="KAH3685552.1"/>
    <property type="molecule type" value="Genomic_DNA"/>
</dbReference>